<evidence type="ECO:0000313" key="3">
    <source>
        <dbReference type="EMBL" id="AGZ41106.1"/>
    </source>
</evidence>
<sequence length="443" mass="47077">MPEGRDGAIADLFGITARRQRYLDVEAALARAQGALGIIPADAADRISASAQLSLMDDERIDAGQARTGHTLVPLIEELDRVAGDPYGGYVHWGATTQNIQQTGDVLMLRDAHGMIVELLRQILLELSELGERTAGLVMPARTHWQHAVPMTFGLKVAAWSDVLIRHLERLGECRPRLLTCMVGGAAGTFGSLGAPGRQVQALVAADLGLTEMPVPARNITDHFAELVSVLGMLAATCSGLADEVSRLMAEEFGEVSEGIPAGDVGSSTMPQKRNPKISQGIVSDAAQVRALVPLALDAMMQSHEVDGARSAMMDRAVEGACRLSYAMLTGVHDLLAGLEIFPDRMAHNLTLTNGLINAENVMMHLAPRLGRQQAHGVVRDAAARAGSGETTFLAALTADPRVTEVCRPAEVAQLLDPSTYVGLSEELARETSARARAAATSH</sequence>
<dbReference type="KEGG" id="afs:AFR_14120"/>
<keyword evidence="1 3" id="KW-0456">Lyase</keyword>
<dbReference type="SUPFAM" id="SSF48557">
    <property type="entry name" value="L-aspartase-like"/>
    <property type="match status" value="1"/>
</dbReference>
<dbReference type="SMART" id="SM00998">
    <property type="entry name" value="ADSL_C"/>
    <property type="match status" value="1"/>
</dbReference>
<dbReference type="InterPro" id="IPR019468">
    <property type="entry name" value="AdenyloSucc_lyase_C"/>
</dbReference>
<dbReference type="Pfam" id="PF00206">
    <property type="entry name" value="Lyase_1"/>
    <property type="match status" value="1"/>
</dbReference>
<evidence type="ECO:0000259" key="2">
    <source>
        <dbReference type="SMART" id="SM00998"/>
    </source>
</evidence>
<dbReference type="InterPro" id="IPR024083">
    <property type="entry name" value="Fumarase/histidase_N"/>
</dbReference>
<dbReference type="Gene3D" id="1.10.275.10">
    <property type="entry name" value="Fumarase/aspartase (N-terminal domain)"/>
    <property type="match status" value="1"/>
</dbReference>
<dbReference type="eggNOG" id="COG0015">
    <property type="taxonomic scope" value="Bacteria"/>
</dbReference>
<dbReference type="Pfam" id="PF10397">
    <property type="entry name" value="ADSL_C"/>
    <property type="match status" value="1"/>
</dbReference>
<feature type="domain" description="Adenylosuccinate lyase C-terminal" evidence="2">
    <location>
        <begin position="354"/>
        <end position="433"/>
    </location>
</feature>
<proteinExistence type="predicted"/>
<dbReference type="InterPro" id="IPR008948">
    <property type="entry name" value="L-Aspartase-like"/>
</dbReference>
<dbReference type="InterPro" id="IPR020557">
    <property type="entry name" value="Fumarate_lyase_CS"/>
</dbReference>
<dbReference type="OrthoDB" id="9768878at2"/>
<dbReference type="RefSeq" id="WP_023361165.1">
    <property type="nucleotide sequence ID" value="NC_022657.1"/>
</dbReference>
<reference evidence="3 4" key="1">
    <citation type="journal article" date="2014" name="J. Biotechnol.">
        <title>Complete genome sequence of the actinobacterium Actinoplanes friuliensis HAG 010964, producer of the lipopeptide antibiotic friulimycin.</title>
        <authorList>
            <person name="Ruckert C."/>
            <person name="Szczepanowski R."/>
            <person name="Albersmeier A."/>
            <person name="Goesmann A."/>
            <person name="Fischer N."/>
            <person name="Steinkamper A."/>
            <person name="Puhler A."/>
            <person name="Biener R."/>
            <person name="Schwartz D."/>
            <person name="Kalinowski J."/>
        </authorList>
    </citation>
    <scope>NUCLEOTIDE SEQUENCE [LARGE SCALE GENOMIC DNA]</scope>
    <source>
        <strain evidence="3 4">DSM 7358</strain>
    </source>
</reference>
<dbReference type="AlphaFoldDB" id="U5VZN6"/>
<organism evidence="3 4">
    <name type="scientific">Actinoplanes friuliensis DSM 7358</name>
    <dbReference type="NCBI Taxonomy" id="1246995"/>
    <lineage>
        <taxon>Bacteria</taxon>
        <taxon>Bacillati</taxon>
        <taxon>Actinomycetota</taxon>
        <taxon>Actinomycetes</taxon>
        <taxon>Micromonosporales</taxon>
        <taxon>Micromonosporaceae</taxon>
        <taxon>Actinoplanes</taxon>
    </lineage>
</organism>
<dbReference type="PANTHER" id="PTHR43172">
    <property type="entry name" value="ADENYLOSUCCINATE LYASE"/>
    <property type="match status" value="1"/>
</dbReference>
<gene>
    <name evidence="3" type="ORF">AFR_14120</name>
</gene>
<evidence type="ECO:0000256" key="1">
    <source>
        <dbReference type="ARBA" id="ARBA00023239"/>
    </source>
</evidence>
<dbReference type="PRINTS" id="PR00145">
    <property type="entry name" value="ARGSUCLYASE"/>
</dbReference>
<dbReference type="HOGENOM" id="CLU_030949_0_0_11"/>
<dbReference type="Gene3D" id="1.20.200.10">
    <property type="entry name" value="Fumarase/aspartase (Central domain)"/>
    <property type="match status" value="1"/>
</dbReference>
<dbReference type="CDD" id="cd01597">
    <property type="entry name" value="pCLME"/>
    <property type="match status" value="1"/>
</dbReference>
<dbReference type="Proteomes" id="UP000017746">
    <property type="component" value="Chromosome"/>
</dbReference>
<dbReference type="EMBL" id="CP006272">
    <property type="protein sequence ID" value="AGZ41106.1"/>
    <property type="molecule type" value="Genomic_DNA"/>
</dbReference>
<dbReference type="PRINTS" id="PR00149">
    <property type="entry name" value="FUMRATELYASE"/>
</dbReference>
<keyword evidence="4" id="KW-1185">Reference proteome</keyword>
<dbReference type="STRING" id="1246995.AFR_14120"/>
<dbReference type="InterPro" id="IPR000362">
    <property type="entry name" value="Fumarate_lyase_fam"/>
</dbReference>
<dbReference type="PROSITE" id="PS00163">
    <property type="entry name" value="FUMARATE_LYASES"/>
    <property type="match status" value="1"/>
</dbReference>
<dbReference type="Gene3D" id="1.10.40.30">
    <property type="entry name" value="Fumarase/aspartase (C-terminal domain)"/>
    <property type="match status" value="1"/>
</dbReference>
<protein>
    <submittedName>
        <fullName evidence="3">Adenylosuccinate lyase</fullName>
    </submittedName>
</protein>
<dbReference type="InterPro" id="IPR022761">
    <property type="entry name" value="Fumarate_lyase_N"/>
</dbReference>
<evidence type="ECO:0000313" key="4">
    <source>
        <dbReference type="Proteomes" id="UP000017746"/>
    </source>
</evidence>
<accession>U5VZN6</accession>
<dbReference type="GO" id="GO:0016829">
    <property type="term" value="F:lyase activity"/>
    <property type="evidence" value="ECO:0007669"/>
    <property type="project" value="UniProtKB-KW"/>
</dbReference>
<name>U5VZN6_9ACTN</name>
<dbReference type="PATRIC" id="fig|1246995.3.peg.2865"/>